<reference evidence="5 6" key="1">
    <citation type="submission" date="2020-04" db="EMBL/GenBank/DDBJ databases">
        <title>Genome sequencing of novel species.</title>
        <authorList>
            <person name="Heo J."/>
            <person name="Kim S.-J."/>
            <person name="Kim J.-S."/>
            <person name="Hong S.-B."/>
            <person name="Kwon S.-W."/>
        </authorList>
    </citation>
    <scope>NUCLEOTIDE SEQUENCE [LARGE SCALE GENOMIC DNA]</scope>
    <source>
        <strain evidence="5 6">MFER-1</strain>
    </source>
</reference>
<dbReference type="PANTHER" id="PTHR43280">
    <property type="entry name" value="ARAC-FAMILY TRANSCRIPTIONAL REGULATOR"/>
    <property type="match status" value="1"/>
</dbReference>
<dbReference type="Gene3D" id="2.60.120.280">
    <property type="entry name" value="Regulatory protein AraC"/>
    <property type="match status" value="1"/>
</dbReference>
<name>A0A7Z2ZPT5_9BACL</name>
<dbReference type="InterPro" id="IPR003313">
    <property type="entry name" value="AraC-bd"/>
</dbReference>
<dbReference type="EMBL" id="CP051680">
    <property type="protein sequence ID" value="QJD87668.1"/>
    <property type="molecule type" value="Genomic_DNA"/>
</dbReference>
<sequence>MQPNPGSAFISNLLLNLQVHPVEAHFTHCLPEWKELDYIPAYNKFYWIREGEGWLKINGKEYSPLPGQLCLMPAHVEQSYSVVNDNTYRKYWCHFTASVGELDLFQWLDVPYCVDIRNNEQLTGLFQELAELHMSEAFISRIREKAVLLEIIAVFLTEAEGNIRVVTGRLADMERLNRIEQFVGDHLSEPVTLEQIAKSIHLHPNYVVRYFNKHFGVSPLKYLNRKRMQKAKELLGSTSLTVKEVAERVGYPDTTHFAKAFRKESSCSPTEYRIQARYRT</sequence>
<evidence type="ECO:0000313" key="6">
    <source>
        <dbReference type="Proteomes" id="UP000502248"/>
    </source>
</evidence>
<dbReference type="PANTHER" id="PTHR43280:SF2">
    <property type="entry name" value="HTH-TYPE TRANSCRIPTIONAL REGULATOR EXSA"/>
    <property type="match status" value="1"/>
</dbReference>
<dbReference type="SMART" id="SM00342">
    <property type="entry name" value="HTH_ARAC"/>
    <property type="match status" value="1"/>
</dbReference>
<keyword evidence="2" id="KW-0238">DNA-binding</keyword>
<dbReference type="GO" id="GO:0043565">
    <property type="term" value="F:sequence-specific DNA binding"/>
    <property type="evidence" value="ECO:0007669"/>
    <property type="project" value="InterPro"/>
</dbReference>
<dbReference type="Pfam" id="PF02311">
    <property type="entry name" value="AraC_binding"/>
    <property type="match status" value="1"/>
</dbReference>
<dbReference type="SUPFAM" id="SSF51215">
    <property type="entry name" value="Regulatory protein AraC"/>
    <property type="match status" value="1"/>
</dbReference>
<dbReference type="InterPro" id="IPR020449">
    <property type="entry name" value="Tscrpt_reg_AraC-type_HTH"/>
</dbReference>
<gene>
    <name evidence="5" type="ORF">HH215_33780</name>
</gene>
<organism evidence="5 6">
    <name type="scientific">Cohnella herbarum</name>
    <dbReference type="NCBI Taxonomy" id="2728023"/>
    <lineage>
        <taxon>Bacteria</taxon>
        <taxon>Bacillati</taxon>
        <taxon>Bacillota</taxon>
        <taxon>Bacilli</taxon>
        <taxon>Bacillales</taxon>
        <taxon>Paenibacillaceae</taxon>
        <taxon>Cohnella</taxon>
    </lineage>
</organism>
<dbReference type="Proteomes" id="UP000502248">
    <property type="component" value="Chromosome"/>
</dbReference>
<keyword evidence="6" id="KW-1185">Reference proteome</keyword>
<proteinExistence type="predicted"/>
<accession>A0A7Z2ZPT5</accession>
<dbReference type="InterPro" id="IPR037923">
    <property type="entry name" value="HTH-like"/>
</dbReference>
<keyword evidence="1" id="KW-0805">Transcription regulation</keyword>
<dbReference type="SUPFAM" id="SSF46689">
    <property type="entry name" value="Homeodomain-like"/>
    <property type="match status" value="2"/>
</dbReference>
<evidence type="ECO:0000259" key="4">
    <source>
        <dbReference type="PROSITE" id="PS01124"/>
    </source>
</evidence>
<dbReference type="InterPro" id="IPR009057">
    <property type="entry name" value="Homeodomain-like_sf"/>
</dbReference>
<protein>
    <submittedName>
        <fullName evidence="5">AraC family transcriptional regulator</fullName>
    </submittedName>
</protein>
<dbReference type="Pfam" id="PF12833">
    <property type="entry name" value="HTH_18"/>
    <property type="match status" value="1"/>
</dbReference>
<evidence type="ECO:0000256" key="1">
    <source>
        <dbReference type="ARBA" id="ARBA00023015"/>
    </source>
</evidence>
<evidence type="ECO:0000256" key="2">
    <source>
        <dbReference type="ARBA" id="ARBA00023125"/>
    </source>
</evidence>
<dbReference type="KEGG" id="cheb:HH215_33780"/>
<feature type="domain" description="HTH araC/xylS-type" evidence="4">
    <location>
        <begin position="177"/>
        <end position="275"/>
    </location>
</feature>
<evidence type="ECO:0000313" key="5">
    <source>
        <dbReference type="EMBL" id="QJD87668.1"/>
    </source>
</evidence>
<dbReference type="GO" id="GO:0003700">
    <property type="term" value="F:DNA-binding transcription factor activity"/>
    <property type="evidence" value="ECO:0007669"/>
    <property type="project" value="InterPro"/>
</dbReference>
<evidence type="ECO:0000256" key="3">
    <source>
        <dbReference type="ARBA" id="ARBA00023163"/>
    </source>
</evidence>
<dbReference type="AlphaFoldDB" id="A0A7Z2ZPT5"/>
<dbReference type="Gene3D" id="1.10.10.60">
    <property type="entry name" value="Homeodomain-like"/>
    <property type="match status" value="2"/>
</dbReference>
<keyword evidence="3" id="KW-0804">Transcription</keyword>
<dbReference type="PROSITE" id="PS00041">
    <property type="entry name" value="HTH_ARAC_FAMILY_1"/>
    <property type="match status" value="1"/>
</dbReference>
<dbReference type="PRINTS" id="PR00032">
    <property type="entry name" value="HTHARAC"/>
</dbReference>
<dbReference type="PROSITE" id="PS01124">
    <property type="entry name" value="HTH_ARAC_FAMILY_2"/>
    <property type="match status" value="1"/>
</dbReference>
<dbReference type="InterPro" id="IPR018060">
    <property type="entry name" value="HTH_AraC"/>
</dbReference>
<dbReference type="InterPro" id="IPR018062">
    <property type="entry name" value="HTH_AraC-typ_CS"/>
</dbReference>
<dbReference type="RefSeq" id="WP_169283910.1">
    <property type="nucleotide sequence ID" value="NZ_CP051680.1"/>
</dbReference>